<dbReference type="InterPro" id="IPR036397">
    <property type="entry name" value="RNaseH_sf"/>
</dbReference>
<proteinExistence type="predicted"/>
<dbReference type="AlphaFoldDB" id="A0A2S0WCL5"/>
<organism evidence="2 3">
    <name type="scientific">Corynebacterium liangguodongii</name>
    <dbReference type="NCBI Taxonomy" id="2079535"/>
    <lineage>
        <taxon>Bacteria</taxon>
        <taxon>Bacillati</taxon>
        <taxon>Actinomycetota</taxon>
        <taxon>Actinomycetes</taxon>
        <taxon>Mycobacteriales</taxon>
        <taxon>Corynebacteriaceae</taxon>
        <taxon>Corynebacterium</taxon>
    </lineage>
</organism>
<dbReference type="GO" id="GO:0003676">
    <property type="term" value="F:nucleic acid binding"/>
    <property type="evidence" value="ECO:0007669"/>
    <property type="project" value="InterPro"/>
</dbReference>
<evidence type="ECO:0000313" key="3">
    <source>
        <dbReference type="Proteomes" id="UP000244754"/>
    </source>
</evidence>
<keyword evidence="3" id="KW-1185">Reference proteome</keyword>
<dbReference type="PROSITE" id="PS50879">
    <property type="entry name" value="RNASE_H_1"/>
    <property type="match status" value="1"/>
</dbReference>
<dbReference type="SUPFAM" id="SSF53098">
    <property type="entry name" value="Ribonuclease H-like"/>
    <property type="match status" value="1"/>
</dbReference>
<dbReference type="Proteomes" id="UP000244754">
    <property type="component" value="Chromosome"/>
</dbReference>
<sequence length="306" mass="32852">MLSAKPTAAIHSTANRAGDELFVTAAVDGEIVYSASRPMASRVDALGALVDAFIETWKHQSGGMILYMGDTTVRRLLADAVGSHPGLDLRSVVTGPRLKATGEAARAAHTPLGYDPCPPQVPRWKSHRVYAADASKQRGDNRIGIAYVGSTHRVRVGHVRADTIAEGEFAAVSLVLSSLLESRTAREVDILTDSLEAARKPSSESPVWKGRTFERECLRKLDNVQACGITVRVSWVRGHAGNPLNELADRAAVAARRCTQWKQSPNQHVASIRTDLRALLASTDPATFVPSESLPGWARPGASAHA</sequence>
<gene>
    <name evidence="2" type="ORF">C3E79_02600</name>
</gene>
<accession>A0A2S0WCL5</accession>
<dbReference type="Pfam" id="PF00075">
    <property type="entry name" value="RNase_H"/>
    <property type="match status" value="1"/>
</dbReference>
<reference evidence="3" key="1">
    <citation type="submission" date="2018-01" db="EMBL/GenBank/DDBJ databases">
        <authorList>
            <person name="Li J."/>
        </authorList>
    </citation>
    <scope>NUCLEOTIDE SEQUENCE [LARGE SCALE GENOMIC DNA]</scope>
    <source>
        <strain evidence="3">2184</strain>
    </source>
</reference>
<evidence type="ECO:0000259" key="1">
    <source>
        <dbReference type="PROSITE" id="PS50879"/>
    </source>
</evidence>
<dbReference type="EMBL" id="CP026948">
    <property type="protein sequence ID" value="AWB83517.1"/>
    <property type="molecule type" value="Genomic_DNA"/>
</dbReference>
<feature type="domain" description="RNase H type-1" evidence="1">
    <location>
        <begin position="139"/>
        <end position="257"/>
    </location>
</feature>
<dbReference type="Gene3D" id="3.30.420.10">
    <property type="entry name" value="Ribonuclease H-like superfamily/Ribonuclease H"/>
    <property type="match status" value="1"/>
</dbReference>
<dbReference type="InterPro" id="IPR012337">
    <property type="entry name" value="RNaseH-like_sf"/>
</dbReference>
<protein>
    <recommendedName>
        <fullName evidence="1">RNase H type-1 domain-containing protein</fullName>
    </recommendedName>
</protein>
<dbReference type="GO" id="GO:0004523">
    <property type="term" value="F:RNA-DNA hybrid ribonuclease activity"/>
    <property type="evidence" value="ECO:0007669"/>
    <property type="project" value="InterPro"/>
</dbReference>
<dbReference type="KEGG" id="clia:C3E79_02600"/>
<evidence type="ECO:0000313" key="2">
    <source>
        <dbReference type="EMBL" id="AWB83517.1"/>
    </source>
</evidence>
<name>A0A2S0WCL5_9CORY</name>
<dbReference type="InterPro" id="IPR002156">
    <property type="entry name" value="RNaseH_domain"/>
</dbReference>